<evidence type="ECO:0000313" key="2">
    <source>
        <dbReference type="Proteomes" id="UP000502823"/>
    </source>
</evidence>
<dbReference type="InParanoid" id="A0A6L2PJS3"/>
<keyword evidence="2" id="KW-1185">Reference proteome</keyword>
<name>A0A6L2PJS3_COPFO</name>
<dbReference type="EMBL" id="BLKM01000255">
    <property type="protein sequence ID" value="GFG30825.1"/>
    <property type="molecule type" value="Genomic_DNA"/>
</dbReference>
<protein>
    <recommendedName>
        <fullName evidence="3">Endonuclease/exonuclease/phosphatase domain-containing protein</fullName>
    </recommendedName>
</protein>
<gene>
    <name evidence="1" type="ORF">Cfor_10670</name>
</gene>
<proteinExistence type="predicted"/>
<dbReference type="OrthoDB" id="6627613at2759"/>
<dbReference type="AlphaFoldDB" id="A0A6L2PJS3"/>
<reference evidence="2" key="1">
    <citation type="submission" date="2020-01" db="EMBL/GenBank/DDBJ databases">
        <title>Draft genome sequence of the Termite Coptotermes fromosanus.</title>
        <authorList>
            <person name="Itakura S."/>
            <person name="Yosikawa Y."/>
            <person name="Umezawa K."/>
        </authorList>
    </citation>
    <scope>NUCLEOTIDE SEQUENCE [LARGE SCALE GENOMIC DNA]</scope>
</reference>
<accession>A0A6L2PJS3</accession>
<organism evidence="1 2">
    <name type="scientific">Coptotermes formosanus</name>
    <name type="common">Formosan subterranean termite</name>
    <dbReference type="NCBI Taxonomy" id="36987"/>
    <lineage>
        <taxon>Eukaryota</taxon>
        <taxon>Metazoa</taxon>
        <taxon>Ecdysozoa</taxon>
        <taxon>Arthropoda</taxon>
        <taxon>Hexapoda</taxon>
        <taxon>Insecta</taxon>
        <taxon>Pterygota</taxon>
        <taxon>Neoptera</taxon>
        <taxon>Polyneoptera</taxon>
        <taxon>Dictyoptera</taxon>
        <taxon>Blattodea</taxon>
        <taxon>Blattoidea</taxon>
        <taxon>Termitoidae</taxon>
        <taxon>Rhinotermitidae</taxon>
        <taxon>Coptotermes</taxon>
    </lineage>
</organism>
<sequence length="50" mass="5711">MTPAIWNVLSLYRPGALAKLKDELNKCGVAIAAVQEIRWRDEKFLILEIL</sequence>
<evidence type="ECO:0008006" key="3">
    <source>
        <dbReference type="Google" id="ProtNLM"/>
    </source>
</evidence>
<comment type="caution">
    <text evidence="1">The sequence shown here is derived from an EMBL/GenBank/DDBJ whole genome shotgun (WGS) entry which is preliminary data.</text>
</comment>
<evidence type="ECO:0000313" key="1">
    <source>
        <dbReference type="EMBL" id="GFG30825.1"/>
    </source>
</evidence>
<dbReference type="Proteomes" id="UP000502823">
    <property type="component" value="Unassembled WGS sequence"/>
</dbReference>